<dbReference type="Proteomes" id="UP000186039">
    <property type="component" value="Unassembled WGS sequence"/>
</dbReference>
<comment type="caution">
    <text evidence="1">The sequence shown here is derived from an EMBL/GenBank/DDBJ whole genome shotgun (WGS) entry which is preliminary data.</text>
</comment>
<gene>
    <name evidence="1" type="ORF">BIY20_02460</name>
</gene>
<name>A0ABX3FB16_9VIBR</name>
<evidence type="ECO:0000313" key="2">
    <source>
        <dbReference type="Proteomes" id="UP000186039"/>
    </source>
</evidence>
<organism evidence="1 2">
    <name type="scientific">Vibrio panuliri</name>
    <dbReference type="NCBI Taxonomy" id="1381081"/>
    <lineage>
        <taxon>Bacteria</taxon>
        <taxon>Pseudomonadati</taxon>
        <taxon>Pseudomonadota</taxon>
        <taxon>Gammaproteobacteria</taxon>
        <taxon>Vibrionales</taxon>
        <taxon>Vibrionaceae</taxon>
        <taxon>Vibrio</taxon>
    </lineage>
</organism>
<dbReference type="EMBL" id="MJMH01000206">
    <property type="protein sequence ID" value="OLQ86774.1"/>
    <property type="molecule type" value="Genomic_DNA"/>
</dbReference>
<keyword evidence="2" id="KW-1185">Reference proteome</keyword>
<sequence length="206" mass="23080">MHYAISLKTTEFGFLSITPRKKLLKHCLLRVEDGLALVRLGKHEYAIEPGQAMWLPFDCLTSTTYFPNTTISMVEVSSRVQQSLPKQAGFVDFNELTTAVINRLVAADAQAHETKLDLYRVLQAELASLHPKLRPSTLGNAVSQWSPEKDSELSKEIQLVLLVREARRQILSGSKPQAVVEQLFAGDQASFMLMVESICGKPDFKY</sequence>
<accession>A0ABX3FB16</accession>
<evidence type="ECO:0000313" key="1">
    <source>
        <dbReference type="EMBL" id="OLQ86774.1"/>
    </source>
</evidence>
<proteinExistence type="predicted"/>
<dbReference type="RefSeq" id="WP_075715950.1">
    <property type="nucleotide sequence ID" value="NZ_AP019655.1"/>
</dbReference>
<protein>
    <submittedName>
        <fullName evidence="1">AraC family transcriptional regulator</fullName>
    </submittedName>
</protein>
<reference evidence="1 2" key="1">
    <citation type="submission" date="2016-09" db="EMBL/GenBank/DDBJ databases">
        <title>Genomic Taxonomy of the Vibrionaceae.</title>
        <authorList>
            <person name="Gonzalez-Castillo A."/>
            <person name="Gomez-Gil B."/>
            <person name="Enciso-Ibarra K."/>
        </authorList>
    </citation>
    <scope>NUCLEOTIDE SEQUENCE [LARGE SCALE GENOMIC DNA]</scope>
    <source>
        <strain evidence="1 2">CAIM 1902</strain>
    </source>
</reference>